<accession>A0ABW6AAK8</accession>
<keyword evidence="2" id="KW-1185">Reference proteome</keyword>
<evidence type="ECO:0008006" key="3">
    <source>
        <dbReference type="Google" id="ProtNLM"/>
    </source>
</evidence>
<protein>
    <recommendedName>
        <fullName evidence="3">MG2 domain-containing protein</fullName>
    </recommendedName>
</protein>
<dbReference type="Gene3D" id="2.60.40.1930">
    <property type="match status" value="1"/>
</dbReference>
<gene>
    <name evidence="1" type="ORF">ACFS6H_16070</name>
</gene>
<comment type="caution">
    <text evidence="1">The sequence shown here is derived from an EMBL/GenBank/DDBJ whole genome shotgun (WGS) entry which is preliminary data.</text>
</comment>
<dbReference type="EMBL" id="JBHUOZ010000003">
    <property type="protein sequence ID" value="MFD2921243.1"/>
    <property type="molecule type" value="Genomic_DNA"/>
</dbReference>
<proteinExistence type="predicted"/>
<dbReference type="Proteomes" id="UP001597511">
    <property type="component" value="Unassembled WGS sequence"/>
</dbReference>
<dbReference type="RefSeq" id="WP_386101162.1">
    <property type="nucleotide sequence ID" value="NZ_JBHUOZ010000003.1"/>
</dbReference>
<evidence type="ECO:0000313" key="1">
    <source>
        <dbReference type="EMBL" id="MFD2921243.1"/>
    </source>
</evidence>
<name>A0ABW6AAK8_9BACT</name>
<sequence>MNRLLHFFVSMVCLLAYTRITAQELTLPEKIARQLAHNEQYFRTNELYLHIDKSVYVNNENIWFAGYLLKTAVDITRHHTMHVVLSNSSTKKIAAYDKFVMENGLSAGNIFLADSLPAGDYDLIAYTNTFTEDQPNKTFFQQRISIKSARKDLFTVELDKPLAGTTDTLTVPCKITTAESYDAKMALVNYQVIANGNKIYETTGSTNNYGEINIKVPLLSQPAQYEWHATIKEDKKIFTTKKDISTLSRQVIINWYPEGGSLVDGLPSRIAFEALTVTGKPVALQGKLVSSSQTVIPLQTNAAGLGVAAFKPNKAETYTLVIDDSTYQVRNFSLPEIKPEGYVLQLQHALPVDTLTMRIYNKQMPEEAWVLVHDYRTAFSYFPVRFKNNVVQFKMPVTDMPAGLAFITLITKDGEPLAERSLFFGHHTLPVLQAKADAAQYKKRSKVTIGLQASMPDNSPVPAVFSTAAVLYKRVDTTSFQHILPYAALNGFIQNGIISKSQFTNLQHKEELEMFLLTRCWTNFRELHPQKNPVLTKLPPVELNAGGKVLQYEKKLKKPVQVGIFNKDGFDIIETDSSGNFIVPPQMLATSADNKISLFINAVKNKESHTIILNKQEEELAEQISRLYFLQHLLIKAQLPEEEKREINKIPTLTNVVVTSKDKKDEFNAMKTDFDYVSTTCNDYVCMNNILNCRNHPNGSPAIDGMTYSSGGRLIVYHCANNNKNKKEQETFIKIKGRYYTKEFYKADYAKFNPPDPEISSTLFWQPVTITNEKGEAKLEFYTNDLPGVYACIIEGITDKGVVQQQILFKVNNE</sequence>
<evidence type="ECO:0000313" key="2">
    <source>
        <dbReference type="Proteomes" id="UP001597511"/>
    </source>
</evidence>
<reference evidence="2" key="1">
    <citation type="journal article" date="2019" name="Int. J. Syst. Evol. Microbiol.">
        <title>The Global Catalogue of Microorganisms (GCM) 10K type strain sequencing project: providing services to taxonomists for standard genome sequencing and annotation.</title>
        <authorList>
            <consortium name="The Broad Institute Genomics Platform"/>
            <consortium name="The Broad Institute Genome Sequencing Center for Infectious Disease"/>
            <person name="Wu L."/>
            <person name="Ma J."/>
        </authorList>
    </citation>
    <scope>NUCLEOTIDE SEQUENCE [LARGE SCALE GENOMIC DNA]</scope>
    <source>
        <strain evidence="2">KCTC 23299</strain>
    </source>
</reference>
<organism evidence="1 2">
    <name type="scientific">Terrimonas rubra</name>
    <dbReference type="NCBI Taxonomy" id="1035890"/>
    <lineage>
        <taxon>Bacteria</taxon>
        <taxon>Pseudomonadati</taxon>
        <taxon>Bacteroidota</taxon>
        <taxon>Chitinophagia</taxon>
        <taxon>Chitinophagales</taxon>
        <taxon>Chitinophagaceae</taxon>
        <taxon>Terrimonas</taxon>
    </lineage>
</organism>